<evidence type="ECO:0000256" key="3">
    <source>
        <dbReference type="ARBA" id="ARBA00022475"/>
    </source>
</evidence>
<dbReference type="Pfam" id="PF00884">
    <property type="entry name" value="Sulfatase"/>
    <property type="match status" value="1"/>
</dbReference>
<comment type="subcellular location">
    <subcellularLocation>
        <location evidence="1">Cell membrane</location>
        <topology evidence="1">Multi-pass membrane protein</topology>
    </subcellularLocation>
</comment>
<dbReference type="Gene3D" id="3.40.720.10">
    <property type="entry name" value="Alkaline Phosphatase, subunit A"/>
    <property type="match status" value="1"/>
</dbReference>
<evidence type="ECO:0000256" key="4">
    <source>
        <dbReference type="ARBA" id="ARBA00022692"/>
    </source>
</evidence>
<dbReference type="RefSeq" id="WP_124777622.1">
    <property type="nucleotide sequence ID" value="NZ_RQZA01000008.1"/>
</dbReference>
<gene>
    <name evidence="9" type="ORF">EII38_08210</name>
</gene>
<comment type="pathway">
    <text evidence="2">Cell wall biogenesis; lipoteichoic acid biosynthesis.</text>
</comment>
<evidence type="ECO:0000313" key="10">
    <source>
        <dbReference type="Proteomes" id="UP000281771"/>
    </source>
</evidence>
<name>A0A3P1V9X7_9STRE</name>
<keyword evidence="10" id="KW-1185">Reference proteome</keyword>
<sequence length="539" mass="61727">MKTFFEGKKGRLFLAGKYLFSILLTILAYQTIKNPFYLLISLLELGIILLTTNWLLKTNRMLSYVFNILFIFLFNIQQMVMYFGGSYTTLVMVTNLESLESLSGRIVPISIGVVCLIFFTFLPVQKFSIPKFRTTSLLSLFLMAELAVTFLYGNAYSPIFAVYRLGLSAKEYRAQMAAIAEQPNTTAFFYKDDNKPSRDKPENLPEKPNIVLIFTEGLSQNIIDDNRQVMPAVQALQQKSLNFENYYNHTFATYRGLIGQLYSGYQLNNYDTNSLISIQDILAGQGYATNFINTEPTNTQFTSYLESLNFQNVVTDAKMADGINGSLTDKTAFKLLFETIEKQGKSEQPFFTSIYTYGTHMSFDSPDKKFGDGKQTLLNRFYNFDYYFNEFLEKFEKSSLADNTILVFTADHATFEDSDFKAAYPDYPRANADVDKMPLFFYYKGVQAETINAEGRNSLSMAPTLLDYIDIDQPNYFLGQSLFYYKENNNSFDTVFHDNAYVLSTDYGEIAPLSETNQQTIEELLQRYFAAKTQVPQKP</sequence>
<keyword evidence="4 7" id="KW-0812">Transmembrane</keyword>
<dbReference type="SUPFAM" id="SSF53649">
    <property type="entry name" value="Alkaline phosphatase-like"/>
    <property type="match status" value="1"/>
</dbReference>
<feature type="domain" description="Sulfatase N-terminal" evidence="8">
    <location>
        <begin position="208"/>
        <end position="470"/>
    </location>
</feature>
<dbReference type="STRING" id="1123309.GCA_000377005_00568"/>
<protein>
    <submittedName>
        <fullName evidence="9">Arylsulfatase</fullName>
    </submittedName>
</protein>
<feature type="transmembrane region" description="Helical" evidence="7">
    <location>
        <begin position="136"/>
        <end position="155"/>
    </location>
</feature>
<feature type="transmembrane region" description="Helical" evidence="7">
    <location>
        <begin position="12"/>
        <end position="30"/>
    </location>
</feature>
<evidence type="ECO:0000313" key="9">
    <source>
        <dbReference type="EMBL" id="RRD30446.1"/>
    </source>
</evidence>
<dbReference type="InterPro" id="IPR050448">
    <property type="entry name" value="OpgB/LTA_synthase_biosynth"/>
</dbReference>
<dbReference type="Proteomes" id="UP000281771">
    <property type="component" value="Unassembled WGS sequence"/>
</dbReference>
<dbReference type="PANTHER" id="PTHR47371">
    <property type="entry name" value="LIPOTEICHOIC ACID SYNTHASE"/>
    <property type="match status" value="1"/>
</dbReference>
<organism evidence="9 10">
    <name type="scientific">Streptococcus minor</name>
    <dbReference type="NCBI Taxonomy" id="229549"/>
    <lineage>
        <taxon>Bacteria</taxon>
        <taxon>Bacillati</taxon>
        <taxon>Bacillota</taxon>
        <taxon>Bacilli</taxon>
        <taxon>Lactobacillales</taxon>
        <taxon>Streptococcaceae</taxon>
        <taxon>Streptococcus</taxon>
    </lineage>
</organism>
<dbReference type="InterPro" id="IPR000917">
    <property type="entry name" value="Sulfatase_N"/>
</dbReference>
<keyword evidence="6 7" id="KW-0472">Membrane</keyword>
<evidence type="ECO:0000256" key="1">
    <source>
        <dbReference type="ARBA" id="ARBA00004651"/>
    </source>
</evidence>
<dbReference type="GO" id="GO:0005886">
    <property type="term" value="C:plasma membrane"/>
    <property type="evidence" value="ECO:0007669"/>
    <property type="project" value="UniProtKB-SubCell"/>
</dbReference>
<dbReference type="AlphaFoldDB" id="A0A3P1V9X7"/>
<reference evidence="9 10" key="1">
    <citation type="submission" date="2018-11" db="EMBL/GenBank/DDBJ databases">
        <title>Genomes From Bacteria Associated with the Canine Oral Cavity: a Test Case for Automated Genome-Based Taxonomic Assignment.</title>
        <authorList>
            <person name="Coil D.A."/>
            <person name="Jospin G."/>
            <person name="Darling A.E."/>
            <person name="Wallis C."/>
            <person name="Davis I.J."/>
            <person name="Harris S."/>
            <person name="Eisen J.A."/>
            <person name="Holcombe L.J."/>
            <person name="O'Flynn C."/>
        </authorList>
    </citation>
    <scope>NUCLEOTIDE SEQUENCE [LARGE SCALE GENOMIC DNA]</scope>
    <source>
        <strain evidence="9 10">OH4621_COT-116</strain>
    </source>
</reference>
<comment type="caution">
    <text evidence="9">The sequence shown here is derived from an EMBL/GenBank/DDBJ whole genome shotgun (WGS) entry which is preliminary data.</text>
</comment>
<proteinExistence type="predicted"/>
<evidence type="ECO:0000256" key="7">
    <source>
        <dbReference type="SAM" id="Phobius"/>
    </source>
</evidence>
<evidence type="ECO:0000256" key="5">
    <source>
        <dbReference type="ARBA" id="ARBA00022989"/>
    </source>
</evidence>
<accession>A0A3P1V9X7</accession>
<keyword evidence="3" id="KW-1003">Cell membrane</keyword>
<feature type="transmembrane region" description="Helical" evidence="7">
    <location>
        <begin position="36"/>
        <end position="56"/>
    </location>
</feature>
<dbReference type="PANTHER" id="PTHR47371:SF3">
    <property type="entry name" value="PHOSPHOGLYCEROL TRANSFERASE I"/>
    <property type="match status" value="1"/>
</dbReference>
<evidence type="ECO:0000259" key="8">
    <source>
        <dbReference type="Pfam" id="PF00884"/>
    </source>
</evidence>
<evidence type="ECO:0000256" key="2">
    <source>
        <dbReference type="ARBA" id="ARBA00004936"/>
    </source>
</evidence>
<feature type="transmembrane region" description="Helical" evidence="7">
    <location>
        <begin position="63"/>
        <end position="85"/>
    </location>
</feature>
<dbReference type="EMBL" id="RQZA01000008">
    <property type="protein sequence ID" value="RRD30446.1"/>
    <property type="molecule type" value="Genomic_DNA"/>
</dbReference>
<evidence type="ECO:0000256" key="6">
    <source>
        <dbReference type="ARBA" id="ARBA00023136"/>
    </source>
</evidence>
<keyword evidence="5 7" id="KW-1133">Transmembrane helix</keyword>
<feature type="transmembrane region" description="Helical" evidence="7">
    <location>
        <begin position="105"/>
        <end position="124"/>
    </location>
</feature>
<dbReference type="InterPro" id="IPR017850">
    <property type="entry name" value="Alkaline_phosphatase_core_sf"/>
</dbReference>